<dbReference type="Gene3D" id="3.40.630.30">
    <property type="match status" value="1"/>
</dbReference>
<accession>A0ABU2BB75</accession>
<protein>
    <submittedName>
        <fullName evidence="2">GNAT superfamily N-acetyltransferase</fullName>
    </submittedName>
</protein>
<gene>
    <name evidence="2" type="ORF">J2S37_002430</name>
</gene>
<keyword evidence="3" id="KW-1185">Reference proteome</keyword>
<dbReference type="SUPFAM" id="SSF55729">
    <property type="entry name" value="Acyl-CoA N-acyltransferases (Nat)"/>
    <property type="match status" value="1"/>
</dbReference>
<dbReference type="Pfam" id="PF00583">
    <property type="entry name" value="Acetyltransf_1"/>
    <property type="match status" value="1"/>
</dbReference>
<dbReference type="Proteomes" id="UP001183619">
    <property type="component" value="Unassembled WGS sequence"/>
</dbReference>
<feature type="domain" description="N-acetyltransferase" evidence="1">
    <location>
        <begin position="264"/>
        <end position="365"/>
    </location>
</feature>
<evidence type="ECO:0000259" key="1">
    <source>
        <dbReference type="Pfam" id="PF00583"/>
    </source>
</evidence>
<evidence type="ECO:0000313" key="2">
    <source>
        <dbReference type="EMBL" id="MDR7355892.1"/>
    </source>
</evidence>
<name>A0ABU2BB75_9CORY</name>
<reference evidence="2 3" key="1">
    <citation type="submission" date="2023-07" db="EMBL/GenBank/DDBJ databases">
        <title>Sequencing the genomes of 1000 actinobacteria strains.</title>
        <authorList>
            <person name="Klenk H.-P."/>
        </authorList>
    </citation>
    <scope>NUCLEOTIDE SEQUENCE [LARGE SCALE GENOMIC DNA]</scope>
    <source>
        <strain evidence="2 3">DSM 44508</strain>
    </source>
</reference>
<dbReference type="EMBL" id="JAVDYF010000001">
    <property type="protein sequence ID" value="MDR7355892.1"/>
    <property type="molecule type" value="Genomic_DNA"/>
</dbReference>
<proteinExistence type="predicted"/>
<dbReference type="InterPro" id="IPR016181">
    <property type="entry name" value="Acyl_CoA_acyltransferase"/>
</dbReference>
<comment type="caution">
    <text evidence="2">The sequence shown here is derived from an EMBL/GenBank/DDBJ whole genome shotgun (WGS) entry which is preliminary data.</text>
</comment>
<organism evidence="2 3">
    <name type="scientific">Corynebacterium felinum</name>
    <dbReference type="NCBI Taxonomy" id="131318"/>
    <lineage>
        <taxon>Bacteria</taxon>
        <taxon>Bacillati</taxon>
        <taxon>Actinomycetota</taxon>
        <taxon>Actinomycetes</taxon>
        <taxon>Mycobacteriales</taxon>
        <taxon>Corynebacteriaceae</taxon>
        <taxon>Corynebacterium</taxon>
    </lineage>
</organism>
<evidence type="ECO:0000313" key="3">
    <source>
        <dbReference type="Proteomes" id="UP001183619"/>
    </source>
</evidence>
<dbReference type="RefSeq" id="WP_277103757.1">
    <property type="nucleotide sequence ID" value="NZ_BAAAJS010000022.1"/>
</dbReference>
<dbReference type="InterPro" id="IPR000182">
    <property type="entry name" value="GNAT_dom"/>
</dbReference>
<sequence length="378" mass="41809">MTVFFQFETPAIETTHFTPTNALISFVFSGNIAAQDITGDTAHSTTDKAVFEGLKHSPNAHTYILVAVEATPELILDNYHTSELGYPIIAAHCESQHPQLPDDATILGYIDCTALQQSQTSGIDVDVTLDAELQPLPGEPLDAQAHSAITTLINETATLCTALKRSIIRVWRLSPLVSNTHPQPLDDIFHHAGYQLHLTEHHGYLPIPAETTSTLCDDYQIITFNDRQPPHDLLQGYLALINQAETDIPTGDLISEPAAWTEQRLCDAVKTSIRRKNQHITCLLMHNNEAVGYSEVTRIFGSQPNIADQGTTLIRRDYRGKGLGAPLKKAALIAAQQRWNELDRVYTDIADTNAGMLRINQQLGFVPTSTICAWEKRL</sequence>